<evidence type="ECO:0000256" key="2">
    <source>
        <dbReference type="ARBA" id="ARBA00023054"/>
    </source>
</evidence>
<dbReference type="SUPFAM" id="SSF57997">
    <property type="entry name" value="Tropomyosin"/>
    <property type="match status" value="1"/>
</dbReference>
<dbReference type="PANTHER" id="PTHR19269">
    <property type="entry name" value="TROPOMYOSIN"/>
    <property type="match status" value="1"/>
</dbReference>
<organism evidence="4">
    <name type="scientific">Timema californicum</name>
    <name type="common">California timema</name>
    <name type="synonym">Walking stick</name>
    <dbReference type="NCBI Taxonomy" id="61474"/>
    <lineage>
        <taxon>Eukaryota</taxon>
        <taxon>Metazoa</taxon>
        <taxon>Ecdysozoa</taxon>
        <taxon>Arthropoda</taxon>
        <taxon>Hexapoda</taxon>
        <taxon>Insecta</taxon>
        <taxon>Pterygota</taxon>
        <taxon>Neoptera</taxon>
        <taxon>Polyneoptera</taxon>
        <taxon>Phasmatodea</taxon>
        <taxon>Timematodea</taxon>
        <taxon>Timematoidea</taxon>
        <taxon>Timematidae</taxon>
        <taxon>Timema</taxon>
    </lineage>
</organism>
<reference evidence="4" key="1">
    <citation type="submission" date="2020-11" db="EMBL/GenBank/DDBJ databases">
        <authorList>
            <person name="Tran Van P."/>
        </authorList>
    </citation>
    <scope>NUCLEOTIDE SEQUENCE</scope>
</reference>
<proteinExistence type="inferred from homology"/>
<protein>
    <submittedName>
        <fullName evidence="4">(California timema) hypothetical protein</fullName>
    </submittedName>
</protein>
<feature type="region of interest" description="Disordered" evidence="3">
    <location>
        <begin position="1"/>
        <end position="83"/>
    </location>
</feature>
<gene>
    <name evidence="4" type="ORF">TCMB3V08_LOCUS2356</name>
</gene>
<sequence length="83" mass="9268">MDAIKKKMQAMKLEKDNAQDKADTCEGQAKDANLRADKAESEMAAQNRKVQLIEEDLERSEERSNTALTKLAEASEAAEEAKR</sequence>
<dbReference type="EMBL" id="OE179743">
    <property type="protein sequence ID" value="CAD7569626.1"/>
    <property type="molecule type" value="Genomic_DNA"/>
</dbReference>
<dbReference type="Pfam" id="PF00261">
    <property type="entry name" value="Tropomyosin"/>
    <property type="match status" value="1"/>
</dbReference>
<feature type="compositionally biased region" description="Basic and acidic residues" evidence="3">
    <location>
        <begin position="12"/>
        <end position="41"/>
    </location>
</feature>
<dbReference type="InterPro" id="IPR000533">
    <property type="entry name" value="Tropomyosin"/>
</dbReference>
<dbReference type="AlphaFoldDB" id="A0A7R9IZ18"/>
<dbReference type="Gene3D" id="1.20.5.340">
    <property type="match status" value="1"/>
</dbReference>
<accession>A0A7R9IZ18</accession>
<name>A0A7R9IZ18_TIMCA</name>
<comment type="similarity">
    <text evidence="1">Belongs to the tropomyosin family.</text>
</comment>
<evidence type="ECO:0000256" key="1">
    <source>
        <dbReference type="ARBA" id="ARBA00009036"/>
    </source>
</evidence>
<evidence type="ECO:0000256" key="3">
    <source>
        <dbReference type="SAM" id="MobiDB-lite"/>
    </source>
</evidence>
<dbReference type="FunFam" id="1.20.5.340:FF:000001">
    <property type="entry name" value="Tropomyosin alpha-1 chain isoform 2"/>
    <property type="match status" value="1"/>
</dbReference>
<evidence type="ECO:0000313" key="4">
    <source>
        <dbReference type="EMBL" id="CAD7569626.1"/>
    </source>
</evidence>
<keyword evidence="2" id="KW-0175">Coiled coil</keyword>